<dbReference type="Proteomes" id="UP000640274">
    <property type="component" value="Unassembled WGS sequence"/>
</dbReference>
<evidence type="ECO:0000313" key="2">
    <source>
        <dbReference type="Proteomes" id="UP000640274"/>
    </source>
</evidence>
<gene>
    <name evidence="1" type="ORF">JFN88_03905</name>
</gene>
<comment type="caution">
    <text evidence="1">The sequence shown here is derived from an EMBL/GenBank/DDBJ whole genome shotgun (WGS) entry which is preliminary data.</text>
</comment>
<proteinExistence type="predicted"/>
<keyword evidence="2" id="KW-1185">Reference proteome</keyword>
<sequence length="267" mass="30154">MSENSPAQKDWHLFHFSSVKVFGEDTLIAASMGRGVMRKYKSGNWENADAGLPPETHVNRLYVQEEHLLACTNNGLFYFMDEQWEPSTLSIDCYQYKRIGRTSLAATQFGLWTGMRDHWHNLAYPNAIVYDFLYLPQFIILGMEQGLSVYDRLADSWMDLKIGAAVTSLALFNRRIIGVTDKGEFVQGNGRGGFETFRFSNLFLFSVVSTGSHVFLCCDRGLYRLTVIHNRISLISVKLGCPVTDIDADEGSLYLATLFQGVQMVGQ</sequence>
<organism evidence="1 2">
    <name type="scientific">Paenibacillus roseus</name>
    <dbReference type="NCBI Taxonomy" id="2798579"/>
    <lineage>
        <taxon>Bacteria</taxon>
        <taxon>Bacillati</taxon>
        <taxon>Bacillota</taxon>
        <taxon>Bacilli</taxon>
        <taxon>Bacillales</taxon>
        <taxon>Paenibacillaceae</taxon>
        <taxon>Paenibacillus</taxon>
    </lineage>
</organism>
<name>A0A934IW94_9BACL</name>
<protein>
    <submittedName>
        <fullName evidence="1">Uncharacterized protein</fullName>
    </submittedName>
</protein>
<dbReference type="RefSeq" id="WP_199018014.1">
    <property type="nucleotide sequence ID" value="NZ_JAELUP010000008.1"/>
</dbReference>
<dbReference type="AlphaFoldDB" id="A0A934IW94"/>
<accession>A0A934IW94</accession>
<reference evidence="1" key="1">
    <citation type="submission" date="2020-12" db="EMBL/GenBank/DDBJ databases">
        <authorList>
            <person name="Huq M.A."/>
        </authorList>
    </citation>
    <scope>NUCLEOTIDE SEQUENCE</scope>
    <source>
        <strain evidence="1">MAHUQ-46</strain>
    </source>
</reference>
<evidence type="ECO:0000313" key="1">
    <source>
        <dbReference type="EMBL" id="MBJ6360467.1"/>
    </source>
</evidence>
<dbReference type="EMBL" id="JAELUP010000008">
    <property type="protein sequence ID" value="MBJ6360467.1"/>
    <property type="molecule type" value="Genomic_DNA"/>
</dbReference>